<name>M4DJZ6_BRACM</name>
<accession>M4DJZ6</accession>
<evidence type="ECO:0000256" key="1">
    <source>
        <dbReference type="ARBA" id="ARBA00010199"/>
    </source>
</evidence>
<keyword evidence="3" id="KW-0812">Transmembrane</keyword>
<dbReference type="STRING" id="51351.M4DJZ6"/>
<dbReference type="Gramene" id="Bra016824.1">
    <property type="protein sequence ID" value="Bra016824.1-P"/>
    <property type="gene ID" value="Bra016824"/>
</dbReference>
<feature type="region of interest" description="Disordered" evidence="2">
    <location>
        <begin position="151"/>
        <end position="188"/>
    </location>
</feature>
<feature type="compositionally biased region" description="Basic and acidic residues" evidence="2">
    <location>
        <begin position="167"/>
        <end position="188"/>
    </location>
</feature>
<evidence type="ECO:0000256" key="3">
    <source>
        <dbReference type="SAM" id="Phobius"/>
    </source>
</evidence>
<evidence type="ECO:0000259" key="4">
    <source>
        <dbReference type="Pfam" id="PF17781"/>
    </source>
</evidence>
<reference evidence="5 6" key="1">
    <citation type="journal article" date="2011" name="Nat. Genet.">
        <title>The genome of the mesopolyploid crop species Brassica rapa.</title>
        <authorList>
            <consortium name="Brassica rapa Genome Sequencing Project Consortium"/>
            <person name="Wang X."/>
            <person name="Wang H."/>
            <person name="Wang J."/>
            <person name="Sun R."/>
            <person name="Wu J."/>
            <person name="Liu S."/>
            <person name="Bai Y."/>
            <person name="Mun J.H."/>
            <person name="Bancroft I."/>
            <person name="Cheng F."/>
            <person name="Huang S."/>
            <person name="Li X."/>
            <person name="Hua W."/>
            <person name="Wang J."/>
            <person name="Wang X."/>
            <person name="Freeling M."/>
            <person name="Pires J.C."/>
            <person name="Paterson A.H."/>
            <person name="Chalhoub B."/>
            <person name="Wang B."/>
            <person name="Hayward A."/>
            <person name="Sharpe A.G."/>
            <person name="Park B.S."/>
            <person name="Weisshaar B."/>
            <person name="Liu B."/>
            <person name="Li B."/>
            <person name="Liu B."/>
            <person name="Tong C."/>
            <person name="Song C."/>
            <person name="Duran C."/>
            <person name="Peng C."/>
            <person name="Geng C."/>
            <person name="Koh C."/>
            <person name="Lin C."/>
            <person name="Edwards D."/>
            <person name="Mu D."/>
            <person name="Shen D."/>
            <person name="Soumpourou E."/>
            <person name="Li F."/>
            <person name="Fraser F."/>
            <person name="Conant G."/>
            <person name="Lassalle G."/>
            <person name="King G.J."/>
            <person name="Bonnema G."/>
            <person name="Tang H."/>
            <person name="Wang H."/>
            <person name="Belcram H."/>
            <person name="Zhou H."/>
            <person name="Hirakawa H."/>
            <person name="Abe H."/>
            <person name="Guo H."/>
            <person name="Wang H."/>
            <person name="Jin H."/>
            <person name="Parkin I.A."/>
            <person name="Batley J."/>
            <person name="Kim J.S."/>
            <person name="Just J."/>
            <person name="Li J."/>
            <person name="Xu J."/>
            <person name="Deng J."/>
            <person name="Kim J.A."/>
            <person name="Li J."/>
            <person name="Yu J."/>
            <person name="Meng J."/>
            <person name="Wang J."/>
            <person name="Min J."/>
            <person name="Poulain J."/>
            <person name="Wang J."/>
            <person name="Hatakeyama K."/>
            <person name="Wu K."/>
            <person name="Wang L."/>
            <person name="Fang L."/>
            <person name="Trick M."/>
            <person name="Links M.G."/>
            <person name="Zhao M."/>
            <person name="Jin M."/>
            <person name="Ramchiary N."/>
            <person name="Drou N."/>
            <person name="Berkman P.J."/>
            <person name="Cai Q."/>
            <person name="Huang Q."/>
            <person name="Li R."/>
            <person name="Tabata S."/>
            <person name="Cheng S."/>
            <person name="Zhang S."/>
            <person name="Zhang S."/>
            <person name="Huang S."/>
            <person name="Sato S."/>
            <person name="Sun S."/>
            <person name="Kwon S.J."/>
            <person name="Choi S.R."/>
            <person name="Lee T.H."/>
            <person name="Fan W."/>
            <person name="Zhao X."/>
            <person name="Tan X."/>
            <person name="Xu X."/>
            <person name="Wang Y."/>
            <person name="Qiu Y."/>
            <person name="Yin Y."/>
            <person name="Li Y."/>
            <person name="Du Y."/>
            <person name="Liao Y."/>
            <person name="Lim Y."/>
            <person name="Narusaka Y."/>
            <person name="Wang Y."/>
            <person name="Wang Z."/>
            <person name="Li Z."/>
            <person name="Wang Z."/>
            <person name="Xiong Z."/>
            <person name="Zhang Z."/>
        </authorList>
    </citation>
    <scope>NUCLEOTIDE SEQUENCE [LARGE SCALE GENOMIC DNA]</scope>
    <source>
        <strain evidence="5 6">cv. Chiifu-401-42</strain>
    </source>
</reference>
<dbReference type="Pfam" id="PF17781">
    <property type="entry name" value="RPN1_RPN2_N"/>
    <property type="match status" value="1"/>
</dbReference>
<dbReference type="InterPro" id="IPR002528">
    <property type="entry name" value="MATE_fam"/>
</dbReference>
<dbReference type="GO" id="GO:0042910">
    <property type="term" value="F:xenobiotic transmembrane transporter activity"/>
    <property type="evidence" value="ECO:0007669"/>
    <property type="project" value="InterPro"/>
</dbReference>
<keyword evidence="6" id="KW-1185">Reference proteome</keyword>
<proteinExistence type="inferred from homology"/>
<dbReference type="HOGENOM" id="CLU_804988_0_0_1"/>
<dbReference type="InterPro" id="IPR040892">
    <property type="entry name" value="RPN1_N"/>
</dbReference>
<keyword evidence="3" id="KW-0472">Membrane</keyword>
<dbReference type="GO" id="GO:0016020">
    <property type="term" value="C:membrane"/>
    <property type="evidence" value="ECO:0007669"/>
    <property type="project" value="InterPro"/>
</dbReference>
<feature type="domain" description="RPN1 N-terminal" evidence="4">
    <location>
        <begin position="194"/>
        <end position="254"/>
    </location>
</feature>
<dbReference type="AlphaFoldDB" id="M4DJZ6"/>
<dbReference type="eggNOG" id="KOG1347">
    <property type="taxonomic scope" value="Eukaryota"/>
</dbReference>
<evidence type="ECO:0000256" key="2">
    <source>
        <dbReference type="SAM" id="MobiDB-lite"/>
    </source>
</evidence>
<reference evidence="5" key="3">
    <citation type="submission" date="2023-03" db="UniProtKB">
        <authorList>
            <consortium name="EnsemblPlants"/>
        </authorList>
    </citation>
    <scope>IDENTIFICATION</scope>
    <source>
        <strain evidence="5">cv. Chiifu-401-42</strain>
    </source>
</reference>
<protein>
    <recommendedName>
        <fullName evidence="4">RPN1 N-terminal domain-containing protein</fullName>
    </recommendedName>
</protein>
<feature type="transmembrane region" description="Helical" evidence="3">
    <location>
        <begin position="34"/>
        <end position="57"/>
    </location>
</feature>
<dbReference type="eggNOG" id="KOG2005">
    <property type="taxonomic scope" value="Eukaryota"/>
</dbReference>
<sequence length="345" mass="37532">MSISAISFMVSVGFNAAASVRVSNELGAGNPRSAAFSTAVTTGVSFLLSLFEAVLILSWRNVISYVFTDSPAVAEAVAELTPYLAITIVLNGVQPVLSGVAVGCGWQAFVAYVNIGCYYIVGIPIGYVLGFTYDMGAKDLIQDQSIHPPQLIEMAPGPDPNSVGYGAKRDEATSKVPLKDPKKKDDKKEEDLNLELYIERVQDPNPELQKAALESMRQEIRASTSSMTSVPKPLKFLRPHYGTLKKFHKKYGGVRSQGAEVILDLDEATVKEMRKQEEIAKAKLAMESKKKLAEKAAAKAAIRAQKEAEKKEQKEREKAAKKKTGGSNAYEAISGFLDQGKLRLL</sequence>
<dbReference type="GO" id="GO:0015297">
    <property type="term" value="F:antiporter activity"/>
    <property type="evidence" value="ECO:0007669"/>
    <property type="project" value="InterPro"/>
</dbReference>
<reference evidence="5 6" key="2">
    <citation type="journal article" date="2018" name="Hortic Res">
        <title>Improved Brassica rapa reference genome by single-molecule sequencing and chromosome conformation capture technologies.</title>
        <authorList>
            <person name="Zhang L."/>
            <person name="Cai X."/>
            <person name="Wu J."/>
            <person name="Liu M."/>
            <person name="Grob S."/>
            <person name="Cheng F."/>
            <person name="Liang J."/>
            <person name="Cai C."/>
            <person name="Liu Z."/>
            <person name="Liu B."/>
            <person name="Wang F."/>
            <person name="Li S."/>
            <person name="Liu F."/>
            <person name="Li X."/>
            <person name="Cheng L."/>
            <person name="Yang W."/>
            <person name="Li M.H."/>
            <person name="Grossniklaus U."/>
            <person name="Zheng H."/>
            <person name="Wang X."/>
        </authorList>
    </citation>
    <scope>NUCLEOTIDE SEQUENCE [LARGE SCALE GENOMIC DNA]</scope>
    <source>
        <strain evidence="5 6">cv. Chiifu-401-42</strain>
    </source>
</reference>
<feature type="region of interest" description="Disordered" evidence="2">
    <location>
        <begin position="303"/>
        <end position="327"/>
    </location>
</feature>
<dbReference type="InParanoid" id="M4DJZ6"/>
<evidence type="ECO:0000313" key="6">
    <source>
        <dbReference type="Proteomes" id="UP000011750"/>
    </source>
</evidence>
<feature type="compositionally biased region" description="Basic and acidic residues" evidence="2">
    <location>
        <begin position="304"/>
        <end position="318"/>
    </location>
</feature>
<keyword evidence="3" id="KW-1133">Transmembrane helix</keyword>
<dbReference type="EnsemblPlants" id="Bra016824.1">
    <property type="protein sequence ID" value="Bra016824.1-P"/>
    <property type="gene ID" value="Bra016824"/>
</dbReference>
<organism evidence="5 6">
    <name type="scientific">Brassica campestris</name>
    <name type="common">Field mustard</name>
    <dbReference type="NCBI Taxonomy" id="3711"/>
    <lineage>
        <taxon>Eukaryota</taxon>
        <taxon>Viridiplantae</taxon>
        <taxon>Streptophyta</taxon>
        <taxon>Embryophyta</taxon>
        <taxon>Tracheophyta</taxon>
        <taxon>Spermatophyta</taxon>
        <taxon>Magnoliopsida</taxon>
        <taxon>eudicotyledons</taxon>
        <taxon>Gunneridae</taxon>
        <taxon>Pentapetalae</taxon>
        <taxon>rosids</taxon>
        <taxon>malvids</taxon>
        <taxon>Brassicales</taxon>
        <taxon>Brassicaceae</taxon>
        <taxon>Brassiceae</taxon>
        <taxon>Brassica</taxon>
    </lineage>
</organism>
<dbReference type="Proteomes" id="UP000011750">
    <property type="component" value="Chromosome A08"/>
</dbReference>
<evidence type="ECO:0000313" key="5">
    <source>
        <dbReference type="EnsemblPlants" id="Bra016824.1-P"/>
    </source>
</evidence>
<comment type="similarity">
    <text evidence="1">Belongs to the multi antimicrobial extrusion (MATE) (TC 2.A.66.1) family.</text>
</comment>
<dbReference type="Pfam" id="PF01554">
    <property type="entry name" value="MatE"/>
    <property type="match status" value="1"/>
</dbReference>
<dbReference type="PANTHER" id="PTHR11206">
    <property type="entry name" value="MULTIDRUG RESISTANCE PROTEIN"/>
    <property type="match status" value="1"/>
</dbReference>